<dbReference type="AlphaFoldDB" id="A0A4R1BDU3"/>
<gene>
    <name evidence="1" type="ORF">EZJ19_07910</name>
</gene>
<name>A0A4R1BDU3_9PROT</name>
<comment type="caution">
    <text evidence="1">The sequence shown here is derived from an EMBL/GenBank/DDBJ whole genome shotgun (WGS) entry which is preliminary data.</text>
</comment>
<proteinExistence type="predicted"/>
<keyword evidence="2" id="KW-1185">Reference proteome</keyword>
<dbReference type="EMBL" id="SJZB01000029">
    <property type="protein sequence ID" value="TCJ15224.1"/>
    <property type="molecule type" value="Genomic_DNA"/>
</dbReference>
<accession>A0A4R1BDU3</accession>
<dbReference type="OrthoDB" id="9814204at2"/>
<evidence type="ECO:0000313" key="2">
    <source>
        <dbReference type="Proteomes" id="UP000295443"/>
    </source>
</evidence>
<reference evidence="1 2" key="1">
    <citation type="submission" date="2019-03" db="EMBL/GenBank/DDBJ databases">
        <title>Genome sequence of Thiobacillaceae bacterium LSR1, a sulfur-oxidizing bacterium isolated from freshwater sediment.</title>
        <authorList>
            <person name="Li S."/>
        </authorList>
    </citation>
    <scope>NUCLEOTIDE SEQUENCE [LARGE SCALE GENOMIC DNA]</scope>
    <source>
        <strain evidence="1 2">LSR1</strain>
    </source>
</reference>
<dbReference type="Proteomes" id="UP000295443">
    <property type="component" value="Unassembled WGS sequence"/>
</dbReference>
<organism evidence="1 2">
    <name type="scientific">Parasulfuritortus cantonensis</name>
    <dbReference type="NCBI Taxonomy" id="2528202"/>
    <lineage>
        <taxon>Bacteria</taxon>
        <taxon>Pseudomonadati</taxon>
        <taxon>Pseudomonadota</taxon>
        <taxon>Betaproteobacteria</taxon>
        <taxon>Nitrosomonadales</taxon>
        <taxon>Thiobacillaceae</taxon>
        <taxon>Parasulfuritortus</taxon>
    </lineage>
</organism>
<sequence>MWATALKTLAGLKELPDSLVRYEWVKGYPGGYAFLEGAVGSLDDRMDEFLPKLIVDPAHPRKWIDIEATF</sequence>
<evidence type="ECO:0000313" key="1">
    <source>
        <dbReference type="EMBL" id="TCJ15224.1"/>
    </source>
</evidence>
<protein>
    <submittedName>
        <fullName evidence="1">Uncharacterized protein</fullName>
    </submittedName>
</protein>
<dbReference type="RefSeq" id="WP_131446360.1">
    <property type="nucleotide sequence ID" value="NZ_SJZB01000029.1"/>
</dbReference>